<dbReference type="SMART" id="SM00382">
    <property type="entry name" value="AAA"/>
    <property type="match status" value="1"/>
</dbReference>
<evidence type="ECO:0000313" key="5">
    <source>
        <dbReference type="EMBL" id="MTI27198.1"/>
    </source>
</evidence>
<organism evidence="5 6">
    <name type="scientific">Fulvivirga kasyanovii</name>
    <dbReference type="NCBI Taxonomy" id="396812"/>
    <lineage>
        <taxon>Bacteria</taxon>
        <taxon>Pseudomonadati</taxon>
        <taxon>Bacteroidota</taxon>
        <taxon>Cytophagia</taxon>
        <taxon>Cytophagales</taxon>
        <taxon>Fulvivirgaceae</taxon>
        <taxon>Fulvivirga</taxon>
    </lineage>
</organism>
<dbReference type="GO" id="GO:0005524">
    <property type="term" value="F:ATP binding"/>
    <property type="evidence" value="ECO:0007669"/>
    <property type="project" value="UniProtKB-KW"/>
</dbReference>
<dbReference type="InterPro" id="IPR050221">
    <property type="entry name" value="26S_Proteasome_ATPase"/>
</dbReference>
<dbReference type="CDD" id="cd19481">
    <property type="entry name" value="RecA-like_protease"/>
    <property type="match status" value="1"/>
</dbReference>
<evidence type="ECO:0000256" key="3">
    <source>
        <dbReference type="ARBA" id="ARBA00022840"/>
    </source>
</evidence>
<dbReference type="SUPFAM" id="SSF52540">
    <property type="entry name" value="P-loop containing nucleoside triphosphate hydrolases"/>
    <property type="match status" value="1"/>
</dbReference>
<evidence type="ECO:0000259" key="4">
    <source>
        <dbReference type="SMART" id="SM00382"/>
    </source>
</evidence>
<feature type="domain" description="AAA+ ATPase" evidence="4">
    <location>
        <begin position="252"/>
        <end position="384"/>
    </location>
</feature>
<sequence>MKEEELPLFATIETDIHWAKGIIAQRCENLNDHQEDKVIEDFLMDNFPPEVREGTYYSQLLTSLSEAHHPDDPAWLSVAERLILALTLASHVCPALFEPFSYFQNQGIGVNRVGGIKSNGLFGFIPTAETALFLLAGENVTLRQQIIRRIFNNDHPLFRMGVISLHEVAHNLSRFHGALVLSDEYYSLLVEGRPFIPAFSQSFPAQCIDTHESWGDLVVGSQTRFALEEINIWLKEKKQMMDDDHVSRKIKKGYKALFYGPSGTGKTMAASLIGKEADVPVFRIDLSQVVSKYIGETEKNLAAVFDKAENRNWVLFFDEADALFGKRTKTSTANDRYANQEVSYLLQRVENFNGLVILSSNLKANMDSAFTRRFQSIIKFPVPNEILRKELFNRAFQGRYAVENTELMEKVAKKYELTGAEINNIFRYCAMMTLHYGHEKVTEQVFTDGVIKELRKKGKAI</sequence>
<evidence type="ECO:0000256" key="1">
    <source>
        <dbReference type="ARBA" id="ARBA00006914"/>
    </source>
</evidence>
<proteinExistence type="inferred from homology"/>
<dbReference type="PANTHER" id="PTHR23073">
    <property type="entry name" value="26S PROTEASOME REGULATORY SUBUNIT"/>
    <property type="match status" value="1"/>
</dbReference>
<evidence type="ECO:0000313" key="6">
    <source>
        <dbReference type="Proteomes" id="UP000798808"/>
    </source>
</evidence>
<keyword evidence="3 5" id="KW-0067">ATP-binding</keyword>
<protein>
    <submittedName>
        <fullName evidence="5">ATP-binding protein</fullName>
    </submittedName>
</protein>
<dbReference type="Pfam" id="PF00004">
    <property type="entry name" value="AAA"/>
    <property type="match status" value="1"/>
</dbReference>
<dbReference type="InterPro" id="IPR003959">
    <property type="entry name" value="ATPase_AAA_core"/>
</dbReference>
<keyword evidence="2" id="KW-0547">Nucleotide-binding</keyword>
<dbReference type="Proteomes" id="UP000798808">
    <property type="component" value="Unassembled WGS sequence"/>
</dbReference>
<comment type="similarity">
    <text evidence="1">Belongs to the AAA ATPase family.</text>
</comment>
<dbReference type="Gene3D" id="3.40.50.300">
    <property type="entry name" value="P-loop containing nucleotide triphosphate hydrolases"/>
    <property type="match status" value="1"/>
</dbReference>
<dbReference type="InterPro" id="IPR027417">
    <property type="entry name" value="P-loop_NTPase"/>
</dbReference>
<reference evidence="5 6" key="1">
    <citation type="submission" date="2019-02" db="EMBL/GenBank/DDBJ databases">
        <authorList>
            <person name="Goldberg S.R."/>
            <person name="Haltli B.A."/>
            <person name="Correa H."/>
            <person name="Russell K.G."/>
        </authorList>
    </citation>
    <scope>NUCLEOTIDE SEQUENCE [LARGE SCALE GENOMIC DNA]</scope>
    <source>
        <strain evidence="5 6">JCM 16186</strain>
    </source>
</reference>
<accession>A0ABW9RVC6</accession>
<dbReference type="InterPro" id="IPR003593">
    <property type="entry name" value="AAA+_ATPase"/>
</dbReference>
<name>A0ABW9RVC6_9BACT</name>
<keyword evidence="6" id="KW-1185">Reference proteome</keyword>
<dbReference type="RefSeq" id="WP_155174202.1">
    <property type="nucleotide sequence ID" value="NZ_BAAAFL010000068.1"/>
</dbReference>
<gene>
    <name evidence="5" type="ORF">E1163_19745</name>
</gene>
<dbReference type="EMBL" id="SMLW01000617">
    <property type="protein sequence ID" value="MTI27198.1"/>
    <property type="molecule type" value="Genomic_DNA"/>
</dbReference>
<comment type="caution">
    <text evidence="5">The sequence shown here is derived from an EMBL/GenBank/DDBJ whole genome shotgun (WGS) entry which is preliminary data.</text>
</comment>
<evidence type="ECO:0000256" key="2">
    <source>
        <dbReference type="ARBA" id="ARBA00022741"/>
    </source>
</evidence>